<dbReference type="SMART" id="SM00702">
    <property type="entry name" value="P4Hc"/>
    <property type="match status" value="1"/>
</dbReference>
<dbReference type="GO" id="GO:0008198">
    <property type="term" value="F:ferrous iron binding"/>
    <property type="evidence" value="ECO:0007669"/>
    <property type="project" value="TreeGrafter"/>
</dbReference>
<evidence type="ECO:0000256" key="1">
    <source>
        <dbReference type="ARBA" id="ARBA00001961"/>
    </source>
</evidence>
<comment type="caution">
    <text evidence="17">The sequence shown here is derived from an EMBL/GenBank/DDBJ whole genome shotgun (WGS) entry which is preliminary data.</text>
</comment>
<keyword evidence="9" id="KW-0408">Iron</keyword>
<keyword evidence="10" id="KW-0539">Nucleus</keyword>
<evidence type="ECO:0000313" key="17">
    <source>
        <dbReference type="EMBL" id="KAI8046873.1"/>
    </source>
</evidence>
<dbReference type="GO" id="GO:0031418">
    <property type="term" value="F:L-ascorbic acid binding"/>
    <property type="evidence" value="ECO:0007669"/>
    <property type="project" value="UniProtKB-KW"/>
</dbReference>
<evidence type="ECO:0000256" key="7">
    <source>
        <dbReference type="ARBA" id="ARBA00022964"/>
    </source>
</evidence>
<dbReference type="FunFam" id="2.60.120.620:FF:000005">
    <property type="entry name" value="Egl nine homolog 1"/>
    <property type="match status" value="1"/>
</dbReference>
<dbReference type="EMBL" id="JAMKOV010000001">
    <property type="protein sequence ID" value="KAI8046873.1"/>
    <property type="molecule type" value="Genomic_DNA"/>
</dbReference>
<evidence type="ECO:0000256" key="8">
    <source>
        <dbReference type="ARBA" id="ARBA00023002"/>
    </source>
</evidence>
<feature type="compositionally biased region" description="Low complexity" evidence="14">
    <location>
        <begin position="11"/>
        <end position="24"/>
    </location>
</feature>
<dbReference type="AlphaFoldDB" id="A0A9P9Z1T0"/>
<evidence type="ECO:0000256" key="12">
    <source>
        <dbReference type="ARBA" id="ARBA00049134"/>
    </source>
</evidence>
<dbReference type="InterPro" id="IPR051559">
    <property type="entry name" value="HIF_prolyl_hydroxylases"/>
</dbReference>
<name>A0A9P9Z1T0_9MUSC</name>
<keyword evidence="8" id="KW-0560">Oxidoreductase</keyword>
<evidence type="ECO:0000256" key="10">
    <source>
        <dbReference type="ARBA" id="ARBA00023242"/>
    </source>
</evidence>
<evidence type="ECO:0000256" key="13">
    <source>
        <dbReference type="PROSITE-ProRule" id="PRU00134"/>
    </source>
</evidence>
<evidence type="ECO:0000259" key="15">
    <source>
        <dbReference type="PROSITE" id="PS50865"/>
    </source>
</evidence>
<evidence type="ECO:0000259" key="16">
    <source>
        <dbReference type="PROSITE" id="PS51471"/>
    </source>
</evidence>
<comment type="cofactor">
    <cofactor evidence="1">
        <name>L-ascorbate</name>
        <dbReference type="ChEBI" id="CHEBI:38290"/>
    </cofactor>
</comment>
<comment type="subcellular location">
    <subcellularLocation>
        <location evidence="2">Nucleus</location>
    </subcellularLocation>
</comment>
<dbReference type="InterPro" id="IPR044862">
    <property type="entry name" value="Pro_4_hyd_alph_FE2OG_OXY"/>
</dbReference>
<keyword evidence="3" id="KW-0479">Metal-binding</keyword>
<dbReference type="PROSITE" id="PS51471">
    <property type="entry name" value="FE2OG_OXY"/>
    <property type="match status" value="1"/>
</dbReference>
<feature type="region of interest" description="Disordered" evidence="14">
    <location>
        <begin position="146"/>
        <end position="182"/>
    </location>
</feature>
<evidence type="ECO:0000256" key="5">
    <source>
        <dbReference type="ARBA" id="ARBA00022833"/>
    </source>
</evidence>
<dbReference type="Pfam" id="PF13640">
    <property type="entry name" value="2OG-FeII_Oxy_3"/>
    <property type="match status" value="1"/>
</dbReference>
<dbReference type="Gene3D" id="2.60.120.620">
    <property type="entry name" value="q2cbj1_9rhob like domain"/>
    <property type="match status" value="1"/>
</dbReference>
<comment type="catalytic activity">
    <reaction evidence="12">
        <text>L-prolyl-[hypoxia-inducible factor alpha subunit] + 2-oxoglutarate + O2 = trans-4-hydroxy-L-prolyl-[hypoxia-inducible factor alpha subunit] + succinate + CO2</text>
        <dbReference type="Rhea" id="RHEA:48400"/>
        <dbReference type="Rhea" id="RHEA-COMP:12093"/>
        <dbReference type="Rhea" id="RHEA-COMP:12094"/>
        <dbReference type="ChEBI" id="CHEBI:15379"/>
        <dbReference type="ChEBI" id="CHEBI:16526"/>
        <dbReference type="ChEBI" id="CHEBI:16810"/>
        <dbReference type="ChEBI" id="CHEBI:30031"/>
        <dbReference type="ChEBI" id="CHEBI:50342"/>
        <dbReference type="ChEBI" id="CHEBI:61965"/>
        <dbReference type="EC" id="1.14.11.29"/>
    </reaction>
</comment>
<feature type="compositionally biased region" description="Polar residues" evidence="14">
    <location>
        <begin position="429"/>
        <end position="441"/>
    </location>
</feature>
<protein>
    <recommendedName>
        <fullName evidence="11">hypoxia-inducible factor-proline dioxygenase</fullName>
        <ecNumber evidence="11">1.14.11.29</ecNumber>
    </recommendedName>
</protein>
<dbReference type="Pfam" id="PF01753">
    <property type="entry name" value="zf-MYND"/>
    <property type="match status" value="1"/>
</dbReference>
<feature type="compositionally biased region" description="Basic residues" evidence="14">
    <location>
        <begin position="164"/>
        <end position="176"/>
    </location>
</feature>
<evidence type="ECO:0000256" key="4">
    <source>
        <dbReference type="ARBA" id="ARBA00022771"/>
    </source>
</evidence>
<feature type="domain" description="MYND-type" evidence="15">
    <location>
        <begin position="30"/>
        <end position="67"/>
    </location>
</feature>
<dbReference type="GO" id="GO:0160082">
    <property type="term" value="F:hypoxia-inducible factor-proline dioxygenase activity"/>
    <property type="evidence" value="ECO:0007669"/>
    <property type="project" value="UniProtKB-EC"/>
</dbReference>
<keyword evidence="6" id="KW-0847">Vitamin C</keyword>
<reference evidence="17" key="1">
    <citation type="journal article" date="2023" name="Genome Biol. Evol.">
        <title>Long-read-based Genome Assembly of Drosophila gunungcola Reveals Fewer Chemosensory Genes in Flower-breeding Species.</title>
        <authorList>
            <person name="Negi A."/>
            <person name="Liao B.Y."/>
            <person name="Yeh S.D."/>
        </authorList>
    </citation>
    <scope>NUCLEOTIDE SEQUENCE</scope>
    <source>
        <strain evidence="17">Sukarami</strain>
    </source>
</reference>
<dbReference type="OrthoDB" id="76265at2759"/>
<dbReference type="PANTHER" id="PTHR12907:SF26">
    <property type="entry name" value="HIF PROLYL HYDROXYLASE, ISOFORM C"/>
    <property type="match status" value="1"/>
</dbReference>
<evidence type="ECO:0000256" key="6">
    <source>
        <dbReference type="ARBA" id="ARBA00022896"/>
    </source>
</evidence>
<feature type="compositionally biased region" description="Low complexity" evidence="14">
    <location>
        <begin position="443"/>
        <end position="472"/>
    </location>
</feature>
<dbReference type="Proteomes" id="UP001059596">
    <property type="component" value="Chromosome 3R"/>
</dbReference>
<dbReference type="PROSITE" id="PS01360">
    <property type="entry name" value="ZF_MYND_1"/>
    <property type="match status" value="1"/>
</dbReference>
<evidence type="ECO:0000313" key="18">
    <source>
        <dbReference type="Proteomes" id="UP001059596"/>
    </source>
</evidence>
<dbReference type="InterPro" id="IPR005123">
    <property type="entry name" value="Oxoglu/Fe-dep_dioxygenase_dom"/>
</dbReference>
<feature type="domain" description="Fe2OG dioxygenase" evidence="16">
    <location>
        <begin position="315"/>
        <end position="413"/>
    </location>
</feature>
<dbReference type="PANTHER" id="PTHR12907">
    <property type="entry name" value="EGL NINE HOMOLOG-RELATED"/>
    <property type="match status" value="1"/>
</dbReference>
<keyword evidence="7" id="KW-0223">Dioxygenase</keyword>
<dbReference type="FunFam" id="6.10.140.2220:FF:000029">
    <property type="entry name" value="HIF prolyl hydroxylase, isoform C"/>
    <property type="match status" value="1"/>
</dbReference>
<evidence type="ECO:0000256" key="3">
    <source>
        <dbReference type="ARBA" id="ARBA00022723"/>
    </source>
</evidence>
<keyword evidence="4 13" id="KW-0863">Zinc-finger</keyword>
<dbReference type="GO" id="GO:0071456">
    <property type="term" value="P:cellular response to hypoxia"/>
    <property type="evidence" value="ECO:0007669"/>
    <property type="project" value="TreeGrafter"/>
</dbReference>
<dbReference type="EC" id="1.14.11.29" evidence="11"/>
<proteinExistence type="predicted"/>
<organism evidence="17 18">
    <name type="scientific">Drosophila gunungcola</name>
    <name type="common">fruit fly</name>
    <dbReference type="NCBI Taxonomy" id="103775"/>
    <lineage>
        <taxon>Eukaryota</taxon>
        <taxon>Metazoa</taxon>
        <taxon>Ecdysozoa</taxon>
        <taxon>Arthropoda</taxon>
        <taxon>Hexapoda</taxon>
        <taxon>Insecta</taxon>
        <taxon>Pterygota</taxon>
        <taxon>Neoptera</taxon>
        <taxon>Endopterygota</taxon>
        <taxon>Diptera</taxon>
        <taxon>Brachycera</taxon>
        <taxon>Muscomorpha</taxon>
        <taxon>Ephydroidea</taxon>
        <taxon>Drosophilidae</taxon>
        <taxon>Drosophila</taxon>
        <taxon>Sophophora</taxon>
    </lineage>
</organism>
<evidence type="ECO:0000256" key="11">
    <source>
        <dbReference type="ARBA" id="ARBA00039004"/>
    </source>
</evidence>
<dbReference type="GO" id="GO:0005634">
    <property type="term" value="C:nucleus"/>
    <property type="evidence" value="ECO:0007669"/>
    <property type="project" value="UniProtKB-SubCell"/>
</dbReference>
<dbReference type="Gene3D" id="6.10.140.2220">
    <property type="match status" value="1"/>
</dbReference>
<keyword evidence="18" id="KW-1185">Reference proteome</keyword>
<accession>A0A9P9Z1T0</accession>
<dbReference type="PROSITE" id="PS50865">
    <property type="entry name" value="ZF_MYND_2"/>
    <property type="match status" value="1"/>
</dbReference>
<dbReference type="InterPro" id="IPR006620">
    <property type="entry name" value="Pro_4_hyd_alph"/>
</dbReference>
<keyword evidence="5" id="KW-0862">Zinc</keyword>
<evidence type="ECO:0000256" key="2">
    <source>
        <dbReference type="ARBA" id="ARBA00004123"/>
    </source>
</evidence>
<sequence>MSRGRGKVRDSASGSDSYSGSRSAMDPPRCSICGTQQQLLRCAKCKAVYYCSPAHQHLDWPAHRTECRLLTRQKVNSSSIGSGNNNKQQQRQQIQQLQQAVASANLEGSGAGANCSTAQMMTPAHQAQSWPAEVDNLLNLLGQPDSQAQAAPPEVGQKQQQQQQHHHHHHHHHHHGEKSSSYQIGLADASFLGSGSERRYEDLCRNIISDMNQYGLSVVDDFLGVETGLKILNEVRSMYNAGAFQDGQVVTNQMPDAPSSAVSGDKIRGDKIKWVGGNEPGCSNVWYLTNQIDSVVYRVNTMKDNGILGNYHIRERTRAMVACYPGSGTHYVMHVDNPKKDGRVITAIYYLNINWDARESGGILRIRPTPGTTVADIEPKFDRLIFFWSDIRNPHEVQPAHRTRYAITVWYFDAKEREEALNRAKLENSKTNNVAAQTQAQLAEPDSTTSPPATPAAAAAAPSSSSSLPASMSTGTGALNANVSSNACAAGSEICT</sequence>
<dbReference type="InterPro" id="IPR002893">
    <property type="entry name" value="Znf_MYND"/>
</dbReference>
<feature type="region of interest" description="Disordered" evidence="14">
    <location>
        <begin position="1"/>
        <end position="27"/>
    </location>
</feature>
<gene>
    <name evidence="17" type="ORF">M5D96_003089</name>
</gene>
<dbReference type="GO" id="GO:0008270">
    <property type="term" value="F:zinc ion binding"/>
    <property type="evidence" value="ECO:0007669"/>
    <property type="project" value="UniProtKB-KW"/>
</dbReference>
<feature type="region of interest" description="Disordered" evidence="14">
    <location>
        <begin position="76"/>
        <end position="96"/>
    </location>
</feature>
<dbReference type="SUPFAM" id="SSF144232">
    <property type="entry name" value="HIT/MYND zinc finger-like"/>
    <property type="match status" value="1"/>
</dbReference>
<feature type="region of interest" description="Disordered" evidence="14">
    <location>
        <begin position="423"/>
        <end position="472"/>
    </location>
</feature>
<evidence type="ECO:0000256" key="14">
    <source>
        <dbReference type="SAM" id="MobiDB-lite"/>
    </source>
</evidence>
<evidence type="ECO:0000256" key="9">
    <source>
        <dbReference type="ARBA" id="ARBA00023004"/>
    </source>
</evidence>